<dbReference type="EMBL" id="CP016279">
    <property type="protein sequence ID" value="ANP50031.1"/>
    <property type="molecule type" value="Genomic_DNA"/>
</dbReference>
<dbReference type="Gene3D" id="3.40.50.720">
    <property type="entry name" value="NAD(P)-binding Rossmann-like Domain"/>
    <property type="match status" value="1"/>
</dbReference>
<dbReference type="PRINTS" id="PR00081">
    <property type="entry name" value="GDHRDH"/>
</dbReference>
<dbReference type="AlphaFoldDB" id="A0A1B1AU11"/>
<dbReference type="STRING" id="68214.AVL59_10785"/>
<dbReference type="Pfam" id="PF00106">
    <property type="entry name" value="adh_short"/>
    <property type="match status" value="1"/>
</dbReference>
<protein>
    <submittedName>
        <fullName evidence="4">Uncharacterized protein</fullName>
    </submittedName>
</protein>
<reference evidence="4 5" key="1">
    <citation type="submission" date="2016-06" db="EMBL/GenBank/DDBJ databases">
        <title>Complete genome sequence of Streptomyces griseochromogenes ATCC 14511, the Blasticidin S producer.</title>
        <authorList>
            <person name="Wu L."/>
        </authorList>
    </citation>
    <scope>NUCLEOTIDE SEQUENCE [LARGE SCALE GENOMIC DNA]</scope>
    <source>
        <strain evidence="4 5">ATCC 14511</strain>
    </source>
</reference>
<dbReference type="InterPro" id="IPR051911">
    <property type="entry name" value="SDR_oxidoreductase"/>
</dbReference>
<proteinExistence type="inferred from homology"/>
<dbReference type="InterPro" id="IPR036291">
    <property type="entry name" value="NAD(P)-bd_dom_sf"/>
</dbReference>
<accession>A0A1B1AU11</accession>
<dbReference type="RefSeq" id="WP_067302082.1">
    <property type="nucleotide sequence ID" value="NZ_JAGGLP010000002.1"/>
</dbReference>
<evidence type="ECO:0000256" key="1">
    <source>
        <dbReference type="ARBA" id="ARBA00006484"/>
    </source>
</evidence>
<keyword evidence="2" id="KW-0560">Oxidoreductase</keyword>
<dbReference type="PRINTS" id="PR00080">
    <property type="entry name" value="SDRFAMILY"/>
</dbReference>
<dbReference type="PANTHER" id="PTHR43976:SF16">
    <property type="entry name" value="SHORT-CHAIN DEHYDROGENASE_REDUCTASE FAMILY PROTEIN"/>
    <property type="match status" value="1"/>
</dbReference>
<name>A0A1B1AU11_9ACTN</name>
<dbReference type="SUPFAM" id="SSF51735">
    <property type="entry name" value="NAD(P)-binding Rossmann-fold domains"/>
    <property type="match status" value="1"/>
</dbReference>
<evidence type="ECO:0000313" key="4">
    <source>
        <dbReference type="EMBL" id="ANP50031.1"/>
    </source>
</evidence>
<feature type="compositionally biased region" description="Basic residues" evidence="3">
    <location>
        <begin position="141"/>
        <end position="152"/>
    </location>
</feature>
<dbReference type="InterPro" id="IPR020904">
    <property type="entry name" value="Sc_DH/Rdtase_CS"/>
</dbReference>
<dbReference type="PROSITE" id="PS00061">
    <property type="entry name" value="ADH_SHORT"/>
    <property type="match status" value="1"/>
</dbReference>
<comment type="similarity">
    <text evidence="1">Belongs to the short-chain dehydrogenases/reductases (SDR) family.</text>
</comment>
<gene>
    <name evidence="4" type="ORF">AVL59_10785</name>
</gene>
<sequence length="152" mass="16207">MDRTAGVPGSAVPQAVSRTVALAPAVAWRADRGQPLLLAALARSDRRQISESEARAQLDTNLFGALWVTQAALPLLRAQRAGHIVQVSSISGVGAFPNVGMYAASKWALETFSQSLAQEVAQFTASRPRKPGGSAMPCRAIRSRHGTPYRRS</sequence>
<evidence type="ECO:0000256" key="3">
    <source>
        <dbReference type="SAM" id="MobiDB-lite"/>
    </source>
</evidence>
<organism evidence="4 5">
    <name type="scientific">Streptomyces griseochromogenes</name>
    <dbReference type="NCBI Taxonomy" id="68214"/>
    <lineage>
        <taxon>Bacteria</taxon>
        <taxon>Bacillati</taxon>
        <taxon>Actinomycetota</taxon>
        <taxon>Actinomycetes</taxon>
        <taxon>Kitasatosporales</taxon>
        <taxon>Streptomycetaceae</taxon>
        <taxon>Streptomyces</taxon>
    </lineage>
</organism>
<dbReference type="InterPro" id="IPR002347">
    <property type="entry name" value="SDR_fam"/>
</dbReference>
<dbReference type="KEGG" id="sgs:AVL59_10785"/>
<dbReference type="Proteomes" id="UP000092659">
    <property type="component" value="Chromosome"/>
</dbReference>
<feature type="region of interest" description="Disordered" evidence="3">
    <location>
        <begin position="124"/>
        <end position="152"/>
    </location>
</feature>
<dbReference type="GO" id="GO:0016491">
    <property type="term" value="F:oxidoreductase activity"/>
    <property type="evidence" value="ECO:0007669"/>
    <property type="project" value="UniProtKB-KW"/>
</dbReference>
<evidence type="ECO:0000313" key="5">
    <source>
        <dbReference type="Proteomes" id="UP000092659"/>
    </source>
</evidence>
<evidence type="ECO:0000256" key="2">
    <source>
        <dbReference type="ARBA" id="ARBA00023002"/>
    </source>
</evidence>
<dbReference type="PANTHER" id="PTHR43976">
    <property type="entry name" value="SHORT CHAIN DEHYDROGENASE"/>
    <property type="match status" value="1"/>
</dbReference>